<organism evidence="2 3">
    <name type="scientific">Cucurbitaria berberidis CBS 394.84</name>
    <dbReference type="NCBI Taxonomy" id="1168544"/>
    <lineage>
        <taxon>Eukaryota</taxon>
        <taxon>Fungi</taxon>
        <taxon>Dikarya</taxon>
        <taxon>Ascomycota</taxon>
        <taxon>Pezizomycotina</taxon>
        <taxon>Dothideomycetes</taxon>
        <taxon>Pleosporomycetidae</taxon>
        <taxon>Pleosporales</taxon>
        <taxon>Pleosporineae</taxon>
        <taxon>Cucurbitariaceae</taxon>
        <taxon>Cucurbitaria</taxon>
    </lineage>
</organism>
<dbReference type="Proteomes" id="UP000800039">
    <property type="component" value="Unassembled WGS sequence"/>
</dbReference>
<dbReference type="GeneID" id="63854021"/>
<evidence type="ECO:0000313" key="2">
    <source>
        <dbReference type="EMBL" id="KAF1844525.1"/>
    </source>
</evidence>
<evidence type="ECO:0000256" key="1">
    <source>
        <dbReference type="SAM" id="SignalP"/>
    </source>
</evidence>
<sequence length="119" mass="13024">MQLAYLTLLVLYIYAVAADPCPANMGLPGGVYICSDKNFTGQCTWMPPRPACRYFDGFHPTSIGPDPGGYCLLWRNHTCEGEAISFWFGKVQAEKLYCPGSGDVPRGVQVGSFRCFAGE</sequence>
<feature type="signal peptide" evidence="1">
    <location>
        <begin position="1"/>
        <end position="18"/>
    </location>
</feature>
<comment type="caution">
    <text evidence="2">The sequence shown here is derived from an EMBL/GenBank/DDBJ whole genome shotgun (WGS) entry which is preliminary data.</text>
</comment>
<dbReference type="EMBL" id="ML976616">
    <property type="protein sequence ID" value="KAF1844525.1"/>
    <property type="molecule type" value="Genomic_DNA"/>
</dbReference>
<reference evidence="2" key="1">
    <citation type="submission" date="2020-01" db="EMBL/GenBank/DDBJ databases">
        <authorList>
            <consortium name="DOE Joint Genome Institute"/>
            <person name="Haridas S."/>
            <person name="Albert R."/>
            <person name="Binder M."/>
            <person name="Bloem J."/>
            <person name="Labutti K."/>
            <person name="Salamov A."/>
            <person name="Andreopoulos B."/>
            <person name="Baker S.E."/>
            <person name="Barry K."/>
            <person name="Bills G."/>
            <person name="Bluhm B.H."/>
            <person name="Cannon C."/>
            <person name="Castanera R."/>
            <person name="Culley D.E."/>
            <person name="Daum C."/>
            <person name="Ezra D."/>
            <person name="Gonzalez J.B."/>
            <person name="Henrissat B."/>
            <person name="Kuo A."/>
            <person name="Liang C."/>
            <person name="Lipzen A."/>
            <person name="Lutzoni F."/>
            <person name="Magnuson J."/>
            <person name="Mondo S."/>
            <person name="Nolan M."/>
            <person name="Ohm R."/>
            <person name="Pangilinan J."/>
            <person name="Park H.-J."/>
            <person name="Ramirez L."/>
            <person name="Alfaro M."/>
            <person name="Sun H."/>
            <person name="Tritt A."/>
            <person name="Yoshinaga Y."/>
            <person name="Zwiers L.-H."/>
            <person name="Turgeon B.G."/>
            <person name="Goodwin S.B."/>
            <person name="Spatafora J.W."/>
            <person name="Crous P.W."/>
            <person name="Grigoriev I.V."/>
        </authorList>
    </citation>
    <scope>NUCLEOTIDE SEQUENCE</scope>
    <source>
        <strain evidence="2">CBS 394.84</strain>
    </source>
</reference>
<gene>
    <name evidence="2" type="ORF">K460DRAFT_404820</name>
</gene>
<accession>A0A9P4GG25</accession>
<evidence type="ECO:0008006" key="4">
    <source>
        <dbReference type="Google" id="ProtNLM"/>
    </source>
</evidence>
<feature type="chain" id="PRO_5040226467" description="Secreted protein" evidence="1">
    <location>
        <begin position="19"/>
        <end position="119"/>
    </location>
</feature>
<protein>
    <recommendedName>
        <fullName evidence="4">Secreted protein</fullName>
    </recommendedName>
</protein>
<dbReference type="OrthoDB" id="2910287at2759"/>
<proteinExistence type="predicted"/>
<keyword evidence="1" id="KW-0732">Signal</keyword>
<name>A0A9P4GG25_9PLEO</name>
<evidence type="ECO:0000313" key="3">
    <source>
        <dbReference type="Proteomes" id="UP000800039"/>
    </source>
</evidence>
<keyword evidence="3" id="KW-1185">Reference proteome</keyword>
<dbReference type="AlphaFoldDB" id="A0A9P4GG25"/>
<dbReference type="RefSeq" id="XP_040787088.1">
    <property type="nucleotide sequence ID" value="XM_040936771.1"/>
</dbReference>